<comment type="caution">
    <text evidence="3">The sequence shown here is derived from an EMBL/GenBank/DDBJ whole genome shotgun (WGS) entry which is preliminary data.</text>
</comment>
<feature type="compositionally biased region" description="Basic residues" evidence="1">
    <location>
        <begin position="168"/>
        <end position="179"/>
    </location>
</feature>
<feature type="compositionally biased region" description="Basic and acidic residues" evidence="1">
    <location>
        <begin position="75"/>
        <end position="90"/>
    </location>
</feature>
<protein>
    <recommendedName>
        <fullName evidence="2">TERF1-interacting nuclear factor 2 N-terminal domain-containing protein</fullName>
    </recommendedName>
</protein>
<evidence type="ECO:0000259" key="2">
    <source>
        <dbReference type="Pfam" id="PF14973"/>
    </source>
</evidence>
<dbReference type="PANTHER" id="PTHR15512:SF0">
    <property type="entry name" value="TERF1-INTERACTING NUCLEAR FACTOR 2"/>
    <property type="match status" value="1"/>
</dbReference>
<feature type="region of interest" description="Disordered" evidence="1">
    <location>
        <begin position="641"/>
        <end position="720"/>
    </location>
</feature>
<dbReference type="InterPro" id="IPR039098">
    <property type="entry name" value="TINF2"/>
</dbReference>
<feature type="domain" description="TERF1-interacting nuclear factor 2 N-terminal" evidence="2">
    <location>
        <begin position="464"/>
        <end position="507"/>
    </location>
</feature>
<evidence type="ECO:0000313" key="3">
    <source>
        <dbReference type="EMBL" id="KAJ8268693.1"/>
    </source>
</evidence>
<reference evidence="3" key="1">
    <citation type="journal article" date="2023" name="Science">
        <title>Genome structures resolve the early diversification of teleost fishes.</title>
        <authorList>
            <person name="Parey E."/>
            <person name="Louis A."/>
            <person name="Montfort J."/>
            <person name="Bouchez O."/>
            <person name="Roques C."/>
            <person name="Iampietro C."/>
            <person name="Lluch J."/>
            <person name="Castinel A."/>
            <person name="Donnadieu C."/>
            <person name="Desvignes T."/>
            <person name="Floi Bucao C."/>
            <person name="Jouanno E."/>
            <person name="Wen M."/>
            <person name="Mejri S."/>
            <person name="Dirks R."/>
            <person name="Jansen H."/>
            <person name="Henkel C."/>
            <person name="Chen W.J."/>
            <person name="Zahm M."/>
            <person name="Cabau C."/>
            <person name="Klopp C."/>
            <person name="Thompson A.W."/>
            <person name="Robinson-Rechavi M."/>
            <person name="Braasch I."/>
            <person name="Lecointre G."/>
            <person name="Bobe J."/>
            <person name="Postlethwait J.H."/>
            <person name="Berthelot C."/>
            <person name="Roest Crollius H."/>
            <person name="Guiguen Y."/>
        </authorList>
    </citation>
    <scope>NUCLEOTIDE SEQUENCE</scope>
    <source>
        <strain evidence="3">Concon-B</strain>
    </source>
</reference>
<feature type="region of interest" description="Disordered" evidence="1">
    <location>
        <begin position="123"/>
        <end position="196"/>
    </location>
</feature>
<feature type="region of interest" description="Disordered" evidence="1">
    <location>
        <begin position="1"/>
        <end position="93"/>
    </location>
</feature>
<feature type="compositionally biased region" description="Basic and acidic residues" evidence="1">
    <location>
        <begin position="145"/>
        <end position="158"/>
    </location>
</feature>
<proteinExistence type="predicted"/>
<sequence>MVSTTSEIKAESVMDSMYHTGVEPRSSVNRCEEEEGTEKTGCGIEEEEDGGERPIVRKRDEQEEGGVTVQGTQTEKWEKNEGKSEARQQEGEELSTLVTSCLLKQPRVLIRRLEIADKSLPVPSKRVSLPVPSKRVSLPVPSKRVQRDRSPRGRHDLSPQRGSESLRRKGQVVTRKRKNVSQLDRPMEQPPSSSEKEICAEAPFISPVVSPRNQITGNLGETVSWIGAAPSVFEECVQSILNPQQLKTILRHHRSLGYLNRTALPSMEECKLSSMSPPPCGRVVDSTQLTNTNSQSDRRSEFRTFFSSTTSEIKAESLMDSTYHTGVEPRSSVNRCEEEEGTEKMIKEEDILIYIKQEDEDGGERQRVKMERENGATDEVRLWMEEEIKRDEQEEGVTELVMMYCPFCGFLAGGSPSSCSSCGRNLTFLKEVKPDEPSTNASLPVSSLYLLVPPLRLLSAAMLQVVHQRHVLHYGKLEEFVSVVTEVVPELLSDSQWTQLNLELQAREGSPLGFGSKTDTALHVLLWEFLSRLEQLLPVPDLTQTVSWLDAAPSVLEECMQSILNPQQLKTILRHHGSLGYLNRTALPSMEECKLSSMSPPPCRRVVDSTQLTNTNSQSDTEESAEKMIKEEDILIYIKQEDEDGGERQSVKMERENGAADEVRLWMEEEIKRDEQEEGGVTQQGTQTENLSGRSDTLLNRSHGAVSSGMTARSSVSRPD</sequence>
<accession>A0A9Q1DF75</accession>
<feature type="domain" description="TERF1-interacting nuclear factor 2 N-terminal" evidence="2">
    <location>
        <begin position="512"/>
        <end position="544"/>
    </location>
</feature>
<feature type="region of interest" description="Disordered" evidence="1">
    <location>
        <begin position="321"/>
        <end position="342"/>
    </location>
</feature>
<dbReference type="OrthoDB" id="9948370at2759"/>
<dbReference type="GO" id="GO:1904356">
    <property type="term" value="P:regulation of telomere maintenance via telomere lengthening"/>
    <property type="evidence" value="ECO:0007669"/>
    <property type="project" value="TreeGrafter"/>
</dbReference>
<feature type="compositionally biased region" description="Basic and acidic residues" evidence="1">
    <location>
        <begin position="646"/>
        <end position="675"/>
    </location>
</feature>
<organism evidence="3 4">
    <name type="scientific">Conger conger</name>
    <name type="common">Conger eel</name>
    <name type="synonym">Muraena conger</name>
    <dbReference type="NCBI Taxonomy" id="82655"/>
    <lineage>
        <taxon>Eukaryota</taxon>
        <taxon>Metazoa</taxon>
        <taxon>Chordata</taxon>
        <taxon>Craniata</taxon>
        <taxon>Vertebrata</taxon>
        <taxon>Euteleostomi</taxon>
        <taxon>Actinopterygii</taxon>
        <taxon>Neopterygii</taxon>
        <taxon>Teleostei</taxon>
        <taxon>Anguilliformes</taxon>
        <taxon>Congridae</taxon>
        <taxon>Conger</taxon>
    </lineage>
</organism>
<evidence type="ECO:0000256" key="1">
    <source>
        <dbReference type="SAM" id="MobiDB-lite"/>
    </source>
</evidence>
<dbReference type="EMBL" id="JAFJMO010000009">
    <property type="protein sequence ID" value="KAJ8268693.1"/>
    <property type="molecule type" value="Genomic_DNA"/>
</dbReference>
<dbReference type="GO" id="GO:0042162">
    <property type="term" value="F:telomeric DNA binding"/>
    <property type="evidence" value="ECO:0007669"/>
    <property type="project" value="TreeGrafter"/>
</dbReference>
<dbReference type="Pfam" id="PF14973">
    <property type="entry name" value="TINF2_N"/>
    <property type="match status" value="2"/>
</dbReference>
<feature type="compositionally biased region" description="Polar residues" evidence="1">
    <location>
        <begin position="690"/>
        <end position="700"/>
    </location>
</feature>
<dbReference type="CDD" id="cd11657">
    <property type="entry name" value="TIN2_N"/>
    <property type="match status" value="1"/>
</dbReference>
<dbReference type="GO" id="GO:0070187">
    <property type="term" value="C:shelterin complex"/>
    <property type="evidence" value="ECO:0007669"/>
    <property type="project" value="InterPro"/>
</dbReference>
<dbReference type="AlphaFoldDB" id="A0A9Q1DF75"/>
<gene>
    <name evidence="3" type="ORF">COCON_G00138650</name>
</gene>
<feature type="region of interest" description="Disordered" evidence="1">
    <location>
        <begin position="594"/>
        <end position="629"/>
    </location>
</feature>
<feature type="compositionally biased region" description="Basic and acidic residues" evidence="1">
    <location>
        <begin position="51"/>
        <end position="61"/>
    </location>
</feature>
<name>A0A9Q1DF75_CONCO</name>
<dbReference type="PANTHER" id="PTHR15512">
    <property type="entry name" value="TERF1-INTERACTING NUCLEAR FACTOR 2"/>
    <property type="match status" value="1"/>
</dbReference>
<dbReference type="GO" id="GO:0016233">
    <property type="term" value="P:telomere capping"/>
    <property type="evidence" value="ECO:0007669"/>
    <property type="project" value="InterPro"/>
</dbReference>
<feature type="compositionally biased region" description="Low complexity" evidence="1">
    <location>
        <begin position="679"/>
        <end position="689"/>
    </location>
</feature>
<feature type="compositionally biased region" description="Polar residues" evidence="1">
    <location>
        <begin position="608"/>
        <end position="619"/>
    </location>
</feature>
<keyword evidence="4" id="KW-1185">Reference proteome</keyword>
<dbReference type="Proteomes" id="UP001152803">
    <property type="component" value="Unassembled WGS sequence"/>
</dbReference>
<evidence type="ECO:0000313" key="4">
    <source>
        <dbReference type="Proteomes" id="UP001152803"/>
    </source>
</evidence>
<dbReference type="InterPro" id="IPR029400">
    <property type="entry name" value="TINF2_N"/>
</dbReference>
<feature type="compositionally biased region" description="Polar residues" evidence="1">
    <location>
        <begin position="708"/>
        <end position="720"/>
    </location>
</feature>